<gene>
    <name evidence="2" type="ORF">BI375_06130</name>
</gene>
<dbReference type="SUPFAM" id="SSF56935">
    <property type="entry name" value="Porins"/>
    <property type="match status" value="2"/>
</dbReference>
<protein>
    <recommendedName>
        <fullName evidence="4">MtrB/PioB family decaheme-associated outer membrane protein</fullName>
    </recommendedName>
</protein>
<dbReference type="NCBIfam" id="TIGR03509">
    <property type="entry name" value="OMP_MtrB_PioB"/>
    <property type="match status" value="1"/>
</dbReference>
<dbReference type="RefSeq" id="WP_071234764.1">
    <property type="nucleotide sequence ID" value="NZ_KV861316.1"/>
</dbReference>
<dbReference type="Proteomes" id="UP000180133">
    <property type="component" value="Unassembled WGS sequence"/>
</dbReference>
<evidence type="ECO:0000313" key="2">
    <source>
        <dbReference type="EMBL" id="OHY93035.1"/>
    </source>
</evidence>
<proteinExistence type="predicted"/>
<organism evidence="2 3">
    <name type="scientific">Vibrio rotiferianus</name>
    <dbReference type="NCBI Taxonomy" id="190895"/>
    <lineage>
        <taxon>Bacteria</taxon>
        <taxon>Pseudomonadati</taxon>
        <taxon>Pseudomonadota</taxon>
        <taxon>Gammaproteobacteria</taxon>
        <taxon>Vibrionales</taxon>
        <taxon>Vibrionaceae</taxon>
        <taxon>Vibrio</taxon>
    </lineage>
</organism>
<name>A0ABX3D8B4_9VIBR</name>
<feature type="chain" id="PRO_5045422295" description="MtrB/PioB family decaheme-associated outer membrane protein" evidence="1">
    <location>
        <begin position="21"/>
        <end position="660"/>
    </location>
</feature>
<evidence type="ECO:0000313" key="3">
    <source>
        <dbReference type="Proteomes" id="UP000180133"/>
    </source>
</evidence>
<evidence type="ECO:0008006" key="4">
    <source>
        <dbReference type="Google" id="ProtNLM"/>
    </source>
</evidence>
<comment type="caution">
    <text evidence="2">The sequence shown here is derived from an EMBL/GenBank/DDBJ whole genome shotgun (WGS) entry which is preliminary data.</text>
</comment>
<feature type="signal peptide" evidence="1">
    <location>
        <begin position="1"/>
        <end position="20"/>
    </location>
</feature>
<keyword evidence="1" id="KW-0732">Signal</keyword>
<dbReference type="EMBL" id="MKFT01000012">
    <property type="protein sequence ID" value="OHY93035.1"/>
    <property type="molecule type" value="Genomic_DNA"/>
</dbReference>
<keyword evidence="3" id="KW-1185">Reference proteome</keyword>
<sequence>MKRKQLYIAICIILPLQAQASDYSLQNSKAADMSRWQCTECISNGEWEGSASVGLGFLDNGGSSRFYNWNPPLYGTSNDNEHLNGSLNLDTSQYEDDGFFQRVIAEDLGLQRFLLQWQIGHFDGFRLQTSYRETPYFWNRSSLSAYHNTNHTLTSGGLSEYKNEVKRKSLELDLKYTSHTPWQPYASMKHERKEGGLLLYSPTVPNLFNAPGFIPKTIDNETLNTLVGISYVKEAWLVDVSYRGSFFRNEQAALYYGSVNNPYANHLAFEPDNDFHQLTMSGNYRLGQHTMSGRILWSQSSSEGGLNPFPQSPVNSDTFNGKINALHLSADYHNKLSRQNSFVLSADYVDKDDKSDRHTLIGVTREEYDRTKTKLEAKLDHHFNKDIRLMAGYVYKQDKREYADRRQTDEHRFSLGSQYRPSAPWYIGGKISYSLRDGSDWRTTDNSSPNLRQYYLADRERLEIRGDGYYDINDNIQLIAEVWYADDDYPKPDIGLSEGDDYGYDLSINFYLADGLSGHVFYNQQVIRSEQQLANASIVGWERYSIKQKDDITTIGFGISKDQLLEDKLSLSFDYSYYQGKGESSVSNDGYQYPDNESTSFRFEVSGDYEVSENQNVEFNIRYEDYSEEDYLFNNEAANMGTVLQSYEGLYSSIYWKYRF</sequence>
<accession>A0ABX3D8B4</accession>
<reference evidence="2 3" key="1">
    <citation type="submission" date="2016-09" db="EMBL/GenBank/DDBJ databases">
        <title>Isolation, identification and antibiotic sensitivity analysis of bacterial pathogen from juvenile Hippocampus erectus with tail-rotted disease.</title>
        <authorList>
            <person name="Yang Q."/>
        </authorList>
    </citation>
    <scope>NUCLEOTIDE SEQUENCE [LARGE SCALE GENOMIC DNA]</scope>
    <source>
        <strain evidence="2 3">HM-10</strain>
    </source>
</reference>
<evidence type="ECO:0000256" key="1">
    <source>
        <dbReference type="SAM" id="SignalP"/>
    </source>
</evidence>
<dbReference type="InterPro" id="IPR020016">
    <property type="entry name" value="Decahaem-assoc_OM_MtrB/PioB"/>
</dbReference>
<dbReference type="Pfam" id="PF11854">
    <property type="entry name" value="MtrB_PioB"/>
    <property type="match status" value="1"/>
</dbReference>